<sequence>MSEVARADRATRDAVLAVEAERRRALLAADLDALDALFDDALVHIHAPGVRHDKAMLLEHVATRQAYLDTERGELDIRVIGDVAIATGAIRNRLRNPDGTERTLTGVVTQVLRHGEDGRWRFVHFQMTPDGEQVWGALPSQQAAQGGADS</sequence>
<keyword evidence="3" id="KW-1185">Reference proteome</keyword>
<dbReference type="Proteomes" id="UP000671914">
    <property type="component" value="Chromosome"/>
</dbReference>
<dbReference type="SUPFAM" id="SSF54427">
    <property type="entry name" value="NTF2-like"/>
    <property type="match status" value="1"/>
</dbReference>
<reference evidence="2" key="1">
    <citation type="submission" date="2021-03" db="EMBL/GenBank/DDBJ databases">
        <title>Agromyces archimandritus sp. nov., isolated from the cockroach Archimandrita tessellata.</title>
        <authorList>
            <person name="Guzman J."/>
            <person name="Ortuzar M."/>
            <person name="Poehlein A."/>
            <person name="Daniel R."/>
            <person name="Trujillo M."/>
            <person name="Vilcinskas A."/>
        </authorList>
    </citation>
    <scope>NUCLEOTIDE SEQUENCE</scope>
    <source>
        <strain evidence="2">G127AT</strain>
    </source>
</reference>
<dbReference type="InterPro" id="IPR032710">
    <property type="entry name" value="NTF2-like_dom_sf"/>
</dbReference>
<evidence type="ECO:0000259" key="1">
    <source>
        <dbReference type="Pfam" id="PF14534"/>
    </source>
</evidence>
<dbReference type="EMBL" id="CP071696">
    <property type="protein sequence ID" value="QTX04426.1"/>
    <property type="molecule type" value="Genomic_DNA"/>
</dbReference>
<evidence type="ECO:0000313" key="3">
    <source>
        <dbReference type="Proteomes" id="UP000671914"/>
    </source>
</evidence>
<gene>
    <name evidence="2" type="ORF">G127AT_14305</name>
</gene>
<organism evidence="2 3">
    <name type="scientific">Agromyces archimandritae</name>
    <dbReference type="NCBI Taxonomy" id="2781962"/>
    <lineage>
        <taxon>Bacteria</taxon>
        <taxon>Bacillati</taxon>
        <taxon>Actinomycetota</taxon>
        <taxon>Actinomycetes</taxon>
        <taxon>Micrococcales</taxon>
        <taxon>Microbacteriaceae</taxon>
        <taxon>Agromyces</taxon>
    </lineage>
</organism>
<protein>
    <submittedName>
        <fullName evidence="2">DUF4440 domain-containing protein</fullName>
    </submittedName>
</protein>
<dbReference type="AlphaFoldDB" id="A0A975FNT4"/>
<accession>A0A975FNT4</accession>
<evidence type="ECO:0000313" key="2">
    <source>
        <dbReference type="EMBL" id="QTX04426.1"/>
    </source>
</evidence>
<proteinExistence type="predicted"/>
<dbReference type="KEGG" id="aarc:G127AT_14305"/>
<dbReference type="InterPro" id="IPR027843">
    <property type="entry name" value="DUF4440"/>
</dbReference>
<feature type="domain" description="DUF4440" evidence="1">
    <location>
        <begin position="15"/>
        <end position="121"/>
    </location>
</feature>
<dbReference type="RefSeq" id="WP_210897999.1">
    <property type="nucleotide sequence ID" value="NZ_CP071696.1"/>
</dbReference>
<dbReference type="Pfam" id="PF14534">
    <property type="entry name" value="DUF4440"/>
    <property type="match status" value="1"/>
</dbReference>
<dbReference type="Gene3D" id="3.10.450.50">
    <property type="match status" value="1"/>
</dbReference>
<name>A0A975FNT4_9MICO</name>